<dbReference type="STRING" id="443152.MDG893_01920"/>
<proteinExistence type="predicted"/>
<keyword evidence="2" id="KW-1185">Reference proteome</keyword>
<keyword evidence="1" id="KW-0808">Transferase</keyword>
<dbReference type="InterPro" id="IPR029063">
    <property type="entry name" value="SAM-dependent_MTases_sf"/>
</dbReference>
<evidence type="ECO:0000313" key="2">
    <source>
        <dbReference type="Proteomes" id="UP000005856"/>
    </source>
</evidence>
<keyword evidence="1" id="KW-0489">Methyltransferase</keyword>
<dbReference type="GO" id="GO:0032259">
    <property type="term" value="P:methylation"/>
    <property type="evidence" value="ECO:0007669"/>
    <property type="project" value="UniProtKB-KW"/>
</dbReference>
<dbReference type="eggNOG" id="COG1092">
    <property type="taxonomic scope" value="Bacteria"/>
</dbReference>
<dbReference type="GO" id="GO:0008168">
    <property type="term" value="F:methyltransferase activity"/>
    <property type="evidence" value="ECO:0007669"/>
    <property type="project" value="UniProtKB-KW"/>
</dbReference>
<dbReference type="PANTHER" id="PTHR43042:SF3">
    <property type="entry name" value="RIBOSOMAL RNA LARGE SUBUNIT METHYLTRANSFERASE YWBD-RELATED"/>
    <property type="match status" value="1"/>
</dbReference>
<name>A6F630_9GAMM</name>
<evidence type="ECO:0000313" key="1">
    <source>
        <dbReference type="EMBL" id="EDM45785.1"/>
    </source>
</evidence>
<protein>
    <submittedName>
        <fullName evidence="1">Putative RNA methylase</fullName>
    </submittedName>
</protein>
<dbReference type="PANTHER" id="PTHR43042">
    <property type="entry name" value="SAM-DEPENDENT METHYLTRANSFERASE"/>
    <property type="match status" value="1"/>
</dbReference>
<dbReference type="AlphaFoldDB" id="A6F630"/>
<organism evidence="1 2">
    <name type="scientific">Marinobacter algicola DG893</name>
    <dbReference type="NCBI Taxonomy" id="443152"/>
    <lineage>
        <taxon>Bacteria</taxon>
        <taxon>Pseudomonadati</taxon>
        <taxon>Pseudomonadota</taxon>
        <taxon>Gammaproteobacteria</taxon>
        <taxon>Pseudomonadales</taxon>
        <taxon>Marinobacteraceae</taxon>
        <taxon>Marinobacter</taxon>
    </lineage>
</organism>
<dbReference type="Gene3D" id="3.40.50.150">
    <property type="entry name" value="Vaccinia Virus protein VP39"/>
    <property type="match status" value="1"/>
</dbReference>
<dbReference type="EMBL" id="ABCP01000084">
    <property type="protein sequence ID" value="EDM45785.1"/>
    <property type="molecule type" value="Genomic_DNA"/>
</dbReference>
<feature type="non-terminal residue" evidence="1">
    <location>
        <position position="114"/>
    </location>
</feature>
<dbReference type="SUPFAM" id="SSF53335">
    <property type="entry name" value="S-adenosyl-L-methionine-dependent methyltransferases"/>
    <property type="match status" value="1"/>
</dbReference>
<gene>
    <name evidence="1" type="ORF">MDG893_01920</name>
</gene>
<comment type="caution">
    <text evidence="1">The sequence shown here is derived from an EMBL/GenBank/DDBJ whole genome shotgun (WGS) entry which is preliminary data.</text>
</comment>
<sequence>MSGTTPNSGTTPGNDKNLIPKEIRVKNRLIAHNKRAFSNVRALWRGLAGKPTSDQRFDLIFMDPPTFSNSARMAGVLDIQKDHGTLIRQAMQRLTSEGLLIFSTNFRRFKLDGS</sequence>
<accession>A6F630</accession>
<reference evidence="1 2" key="1">
    <citation type="submission" date="2007-06" db="EMBL/GenBank/DDBJ databases">
        <authorList>
            <person name="Green D."/>
            <person name="Ferriera S."/>
            <person name="Johnson J."/>
            <person name="Kravitz S."/>
            <person name="Beeson K."/>
            <person name="Sutton G."/>
            <person name="Rogers Y.-H."/>
            <person name="Friedman R."/>
            <person name="Frazier M."/>
            <person name="Venter J.C."/>
        </authorList>
    </citation>
    <scope>NUCLEOTIDE SEQUENCE [LARGE SCALE GENOMIC DNA]</scope>
    <source>
        <strain evidence="1 2">DG893</strain>
    </source>
</reference>
<dbReference type="Proteomes" id="UP000005856">
    <property type="component" value="Unassembled WGS sequence"/>
</dbReference>